<dbReference type="FunFam" id="3.40.50.720:FF:000084">
    <property type="entry name" value="Short-chain dehydrogenase reductase"/>
    <property type="match status" value="1"/>
</dbReference>
<dbReference type="InterPro" id="IPR036291">
    <property type="entry name" value="NAD(P)-bd_dom_sf"/>
</dbReference>
<dbReference type="CDD" id="cd05233">
    <property type="entry name" value="SDR_c"/>
    <property type="match status" value="1"/>
</dbReference>
<dbReference type="PROSITE" id="PS00061">
    <property type="entry name" value="ADH_SHORT"/>
    <property type="match status" value="1"/>
</dbReference>
<dbReference type="InterPro" id="IPR057326">
    <property type="entry name" value="KR_dom"/>
</dbReference>
<name>A0A7Y9XT44_9SPHN</name>
<protein>
    <submittedName>
        <fullName evidence="3">NAD(P)-dependent dehydrogenase (Short-subunit alcohol dehydrogenase family)</fullName>
    </submittedName>
</protein>
<dbReference type="Proteomes" id="UP000522081">
    <property type="component" value="Unassembled WGS sequence"/>
</dbReference>
<gene>
    <name evidence="3" type="ORF">FHS75_000334</name>
</gene>
<accession>A0A7Y9XT44</accession>
<dbReference type="SMART" id="SM00822">
    <property type="entry name" value="PKS_KR"/>
    <property type="match status" value="1"/>
</dbReference>
<dbReference type="InterPro" id="IPR002347">
    <property type="entry name" value="SDR_fam"/>
</dbReference>
<dbReference type="PRINTS" id="PR00081">
    <property type="entry name" value="GDHRDH"/>
</dbReference>
<dbReference type="Gene3D" id="3.40.50.720">
    <property type="entry name" value="NAD(P)-binding Rossmann-like Domain"/>
    <property type="match status" value="1"/>
</dbReference>
<dbReference type="SUPFAM" id="SSF51735">
    <property type="entry name" value="NAD(P)-binding Rossmann-fold domains"/>
    <property type="match status" value="1"/>
</dbReference>
<dbReference type="Pfam" id="PF13561">
    <property type="entry name" value="adh_short_C2"/>
    <property type="match status" value="1"/>
</dbReference>
<organism evidence="3 4">
    <name type="scientific">Novosphingobium marinum</name>
    <dbReference type="NCBI Taxonomy" id="1514948"/>
    <lineage>
        <taxon>Bacteria</taxon>
        <taxon>Pseudomonadati</taxon>
        <taxon>Pseudomonadota</taxon>
        <taxon>Alphaproteobacteria</taxon>
        <taxon>Sphingomonadales</taxon>
        <taxon>Sphingomonadaceae</taxon>
        <taxon>Novosphingobium</taxon>
    </lineage>
</organism>
<dbReference type="PANTHER" id="PTHR43943">
    <property type="entry name" value="DEHYDROGENASE/REDUCTASE (SDR FAMILY) MEMBER 4"/>
    <property type="match status" value="1"/>
</dbReference>
<proteinExistence type="inferred from homology"/>
<keyword evidence="4" id="KW-1185">Reference proteome</keyword>
<dbReference type="PRINTS" id="PR00080">
    <property type="entry name" value="SDRFAMILY"/>
</dbReference>
<evidence type="ECO:0000259" key="2">
    <source>
        <dbReference type="SMART" id="SM00822"/>
    </source>
</evidence>
<dbReference type="RefSeq" id="WP_179405985.1">
    <property type="nucleotide sequence ID" value="NZ_BMGF01000001.1"/>
</dbReference>
<evidence type="ECO:0000313" key="3">
    <source>
        <dbReference type="EMBL" id="NYH94029.1"/>
    </source>
</evidence>
<comment type="similarity">
    <text evidence="1">Belongs to the short-chain dehydrogenases/reductases (SDR) family.</text>
</comment>
<dbReference type="InterPro" id="IPR020904">
    <property type="entry name" value="Sc_DH/Rdtase_CS"/>
</dbReference>
<evidence type="ECO:0000313" key="4">
    <source>
        <dbReference type="Proteomes" id="UP000522081"/>
    </source>
</evidence>
<reference evidence="3 4" key="1">
    <citation type="submission" date="2020-07" db="EMBL/GenBank/DDBJ databases">
        <title>Genomic Encyclopedia of Type Strains, Phase IV (KMG-IV): sequencing the most valuable type-strain genomes for metagenomic binning, comparative biology and taxonomic classification.</title>
        <authorList>
            <person name="Goeker M."/>
        </authorList>
    </citation>
    <scope>NUCLEOTIDE SEQUENCE [LARGE SCALE GENOMIC DNA]</scope>
    <source>
        <strain evidence="3 4">DSM 29043</strain>
    </source>
</reference>
<evidence type="ECO:0000256" key="1">
    <source>
        <dbReference type="ARBA" id="ARBA00006484"/>
    </source>
</evidence>
<comment type="caution">
    <text evidence="3">The sequence shown here is derived from an EMBL/GenBank/DDBJ whole genome shotgun (WGS) entry which is preliminary data.</text>
</comment>
<dbReference type="AlphaFoldDB" id="A0A7Y9XT44"/>
<feature type="domain" description="Ketoreductase" evidence="2">
    <location>
        <begin position="6"/>
        <end position="185"/>
    </location>
</feature>
<dbReference type="NCBIfam" id="NF005559">
    <property type="entry name" value="PRK07231.1"/>
    <property type="match status" value="1"/>
</dbReference>
<sequence length="269" mass="28135">MDFRGKVAIVTGSTRGIGLATARMLAAGGAHVAISSRKADACQGVADKLNEEGLSALAIPAHAARDEDLARLVGATIDRFGSLDIVVGNVAINPVFDPLADVAEDSWAKVLDTNVSGPLRLARHAYAYLSRPGGAFVLVSSVNAHFGFVGSGAYGISKAAVEQMVRQLAVEWGPEGLRVNAVCPGTTDTDMIRELADRPGFAELTARSTPLGRIAQPEDIAGSICFLASAKSRHVTGQVLVVDGGQSIMRGQYGPDVKRIRDTSPNSKE</sequence>
<dbReference type="PANTHER" id="PTHR43943:SF2">
    <property type="entry name" value="DEHYDROGENASE_REDUCTASE 4"/>
    <property type="match status" value="1"/>
</dbReference>
<dbReference type="EMBL" id="JACBZF010000001">
    <property type="protein sequence ID" value="NYH94029.1"/>
    <property type="molecule type" value="Genomic_DNA"/>
</dbReference>